<proteinExistence type="predicted"/>
<feature type="transmembrane region" description="Helical" evidence="1">
    <location>
        <begin position="20"/>
        <end position="38"/>
    </location>
</feature>
<dbReference type="AlphaFoldDB" id="A0AAV9XEQ1"/>
<keyword evidence="1" id="KW-0472">Membrane</keyword>
<reference evidence="2 3" key="1">
    <citation type="submission" date="2019-10" db="EMBL/GenBank/DDBJ databases">
        <authorList>
            <person name="Palmer J.M."/>
        </authorList>
    </citation>
    <scope>NUCLEOTIDE SEQUENCE [LARGE SCALE GENOMIC DNA]</scope>
    <source>
        <strain evidence="2 3">TWF694</strain>
    </source>
</reference>
<feature type="transmembrane region" description="Helical" evidence="1">
    <location>
        <begin position="74"/>
        <end position="92"/>
    </location>
</feature>
<dbReference type="Proteomes" id="UP001365542">
    <property type="component" value="Unassembled WGS sequence"/>
</dbReference>
<name>A0AAV9XEQ1_9PEZI</name>
<dbReference type="EMBL" id="JAVHJO010000005">
    <property type="protein sequence ID" value="KAK6540579.1"/>
    <property type="molecule type" value="Genomic_DNA"/>
</dbReference>
<keyword evidence="1" id="KW-1133">Transmembrane helix</keyword>
<feature type="transmembrane region" description="Helical" evidence="1">
    <location>
        <begin position="104"/>
        <end position="127"/>
    </location>
</feature>
<keyword evidence="1" id="KW-0812">Transmembrane</keyword>
<evidence type="ECO:0000313" key="3">
    <source>
        <dbReference type="Proteomes" id="UP001365542"/>
    </source>
</evidence>
<gene>
    <name evidence="2" type="ORF">TWF694_009369</name>
</gene>
<feature type="transmembrane region" description="Helical" evidence="1">
    <location>
        <begin position="176"/>
        <end position="196"/>
    </location>
</feature>
<evidence type="ECO:0000313" key="2">
    <source>
        <dbReference type="EMBL" id="KAK6540579.1"/>
    </source>
</evidence>
<keyword evidence="3" id="KW-1185">Reference proteome</keyword>
<sequence length="238" mass="26645">MSAKFMTRASHSLHQGPLAIGRIFMLIVTIPYYNIFWYNNLNSVSRILAAESDSIKLIDAANGWMDKKSSELKFVQVASAIIAAAVIASFSWPNIGTDYWLCPALWYSSLVLAGFALLVSSQQVAIIESFGKISIDSSEQDLLRVINSIVRLKRVGSGYELSWNSVYIWQSSMMSLSYSWCAYMAGLTLHVCSPLIMGKRSGPEFRTAIMFIVVAGFTCINFSWCSYWVYAKSTKRDD</sequence>
<protein>
    <submittedName>
        <fullName evidence="2">Uncharacterized protein</fullName>
    </submittedName>
</protein>
<accession>A0AAV9XEQ1</accession>
<feature type="transmembrane region" description="Helical" evidence="1">
    <location>
        <begin position="208"/>
        <end position="230"/>
    </location>
</feature>
<evidence type="ECO:0000256" key="1">
    <source>
        <dbReference type="SAM" id="Phobius"/>
    </source>
</evidence>
<comment type="caution">
    <text evidence="2">The sequence shown here is derived from an EMBL/GenBank/DDBJ whole genome shotgun (WGS) entry which is preliminary data.</text>
</comment>
<organism evidence="2 3">
    <name type="scientific">Orbilia ellipsospora</name>
    <dbReference type="NCBI Taxonomy" id="2528407"/>
    <lineage>
        <taxon>Eukaryota</taxon>
        <taxon>Fungi</taxon>
        <taxon>Dikarya</taxon>
        <taxon>Ascomycota</taxon>
        <taxon>Pezizomycotina</taxon>
        <taxon>Orbiliomycetes</taxon>
        <taxon>Orbiliales</taxon>
        <taxon>Orbiliaceae</taxon>
        <taxon>Orbilia</taxon>
    </lineage>
</organism>